<reference evidence="4" key="2">
    <citation type="submission" date="2017-10" db="EMBL/GenBank/DDBJ databases">
        <title>Ladona fulva Genome sequencing and assembly.</title>
        <authorList>
            <person name="Murali S."/>
            <person name="Richards S."/>
            <person name="Bandaranaike D."/>
            <person name="Bellair M."/>
            <person name="Blankenburg K."/>
            <person name="Chao H."/>
            <person name="Dinh H."/>
            <person name="Doddapaneni H."/>
            <person name="Dugan-Rocha S."/>
            <person name="Elkadiri S."/>
            <person name="Gnanaolivu R."/>
            <person name="Hernandez B."/>
            <person name="Skinner E."/>
            <person name="Javaid M."/>
            <person name="Lee S."/>
            <person name="Li M."/>
            <person name="Ming W."/>
            <person name="Munidasa M."/>
            <person name="Muniz J."/>
            <person name="Nguyen L."/>
            <person name="Hughes D."/>
            <person name="Osuji N."/>
            <person name="Pu L.-L."/>
            <person name="Puazo M."/>
            <person name="Qu C."/>
            <person name="Quiroz J."/>
            <person name="Raj R."/>
            <person name="Weissenberger G."/>
            <person name="Xin Y."/>
            <person name="Zou X."/>
            <person name="Han Y."/>
            <person name="Worley K."/>
            <person name="Muzny D."/>
            <person name="Gibbs R."/>
        </authorList>
    </citation>
    <scope>NUCLEOTIDE SEQUENCE</scope>
    <source>
        <strain evidence="4">Sampled in the wild</strain>
    </source>
</reference>
<keyword evidence="2" id="KW-0539">Nucleus</keyword>
<proteinExistence type="predicted"/>
<dbReference type="InterPro" id="IPR012890">
    <property type="entry name" value="GCFC2-like"/>
</dbReference>
<evidence type="ECO:0000313" key="5">
    <source>
        <dbReference type="Proteomes" id="UP000792457"/>
    </source>
</evidence>
<dbReference type="Proteomes" id="UP000792457">
    <property type="component" value="Unassembled WGS sequence"/>
</dbReference>
<evidence type="ECO:0000256" key="1">
    <source>
        <dbReference type="ARBA" id="ARBA00004123"/>
    </source>
</evidence>
<keyword evidence="5" id="KW-1185">Reference proteome</keyword>
<dbReference type="PANTHER" id="PTHR12214">
    <property type="entry name" value="GC-RICH SEQUENCE DNA-BINDING FACTOR"/>
    <property type="match status" value="1"/>
</dbReference>
<name>A0A8K0K8S7_LADFU</name>
<feature type="compositionally biased region" description="Basic residues" evidence="3">
    <location>
        <begin position="55"/>
        <end position="64"/>
    </location>
</feature>
<dbReference type="GO" id="GO:0000398">
    <property type="term" value="P:mRNA splicing, via spliceosome"/>
    <property type="evidence" value="ECO:0007669"/>
    <property type="project" value="InterPro"/>
</dbReference>
<dbReference type="PANTHER" id="PTHR12214:SF0">
    <property type="entry name" value="LD29489P"/>
    <property type="match status" value="1"/>
</dbReference>
<organism evidence="4 5">
    <name type="scientific">Ladona fulva</name>
    <name type="common">Scarce chaser dragonfly</name>
    <name type="synonym">Libellula fulva</name>
    <dbReference type="NCBI Taxonomy" id="123851"/>
    <lineage>
        <taxon>Eukaryota</taxon>
        <taxon>Metazoa</taxon>
        <taxon>Ecdysozoa</taxon>
        <taxon>Arthropoda</taxon>
        <taxon>Hexapoda</taxon>
        <taxon>Insecta</taxon>
        <taxon>Pterygota</taxon>
        <taxon>Palaeoptera</taxon>
        <taxon>Odonata</taxon>
        <taxon>Epiprocta</taxon>
        <taxon>Anisoptera</taxon>
        <taxon>Libelluloidea</taxon>
        <taxon>Libellulidae</taxon>
        <taxon>Ladona</taxon>
    </lineage>
</organism>
<dbReference type="OrthoDB" id="429427at2759"/>
<sequence>MKMSLFKKPKKNIRRRVVGENDDEEESENLDKTAEGKSSEDSLQSQISKNTDKKKDKKKEKQRKQTLLSFEEDLNEGDDGEVFQVKKSTHSKKIMKLLDRERRKKKEDKEPDIDPSAPVVVEIPLKRNDSEQILNGREAEFAGHTISDDEDQEDQALKQRKHIFNQPDVKLLLQSGRIPDAAMIHAARKKRQLAREMGGDYIPIDETKRYESEKSRLVREDDNDISDDEGEDGNADRERLTFSIPNATADRERRREAIYAAQEA</sequence>
<dbReference type="EMBL" id="KZ308490">
    <property type="protein sequence ID" value="KAG8230485.1"/>
    <property type="molecule type" value="Genomic_DNA"/>
</dbReference>
<feature type="compositionally biased region" description="Basic residues" evidence="3">
    <location>
        <begin position="1"/>
        <end position="16"/>
    </location>
</feature>
<reference evidence="4" key="1">
    <citation type="submission" date="2013-04" db="EMBL/GenBank/DDBJ databases">
        <authorList>
            <person name="Qu J."/>
            <person name="Murali S.C."/>
            <person name="Bandaranaike D."/>
            <person name="Bellair M."/>
            <person name="Blankenburg K."/>
            <person name="Chao H."/>
            <person name="Dinh H."/>
            <person name="Doddapaneni H."/>
            <person name="Downs B."/>
            <person name="Dugan-Rocha S."/>
            <person name="Elkadiri S."/>
            <person name="Gnanaolivu R.D."/>
            <person name="Hernandez B."/>
            <person name="Javaid M."/>
            <person name="Jayaseelan J.C."/>
            <person name="Lee S."/>
            <person name="Li M."/>
            <person name="Ming W."/>
            <person name="Munidasa M."/>
            <person name="Muniz J."/>
            <person name="Nguyen L."/>
            <person name="Ongeri F."/>
            <person name="Osuji N."/>
            <person name="Pu L.-L."/>
            <person name="Puazo M."/>
            <person name="Qu C."/>
            <person name="Quiroz J."/>
            <person name="Raj R."/>
            <person name="Weissenberger G."/>
            <person name="Xin Y."/>
            <person name="Zou X."/>
            <person name="Han Y."/>
            <person name="Richards S."/>
            <person name="Worley K."/>
            <person name="Muzny D."/>
            <person name="Gibbs R."/>
        </authorList>
    </citation>
    <scope>NUCLEOTIDE SEQUENCE</scope>
    <source>
        <strain evidence="4">Sampled in the wild</strain>
    </source>
</reference>
<feature type="compositionally biased region" description="Basic and acidic residues" evidence="3">
    <location>
        <begin position="205"/>
        <end position="220"/>
    </location>
</feature>
<dbReference type="AlphaFoldDB" id="A0A8K0K8S7"/>
<evidence type="ECO:0000256" key="2">
    <source>
        <dbReference type="ARBA" id="ARBA00023242"/>
    </source>
</evidence>
<protein>
    <submittedName>
        <fullName evidence="4">Uncharacterized protein</fullName>
    </submittedName>
</protein>
<comment type="subcellular location">
    <subcellularLocation>
        <location evidence="1">Nucleus</location>
    </subcellularLocation>
</comment>
<comment type="caution">
    <text evidence="4">The sequence shown here is derived from an EMBL/GenBank/DDBJ whole genome shotgun (WGS) entry which is preliminary data.</text>
</comment>
<feature type="region of interest" description="Disordered" evidence="3">
    <location>
        <begin position="197"/>
        <end position="264"/>
    </location>
</feature>
<feature type="compositionally biased region" description="Acidic residues" evidence="3">
    <location>
        <begin position="70"/>
        <end position="81"/>
    </location>
</feature>
<feature type="non-terminal residue" evidence="4">
    <location>
        <position position="1"/>
    </location>
</feature>
<feature type="region of interest" description="Disordered" evidence="3">
    <location>
        <begin position="1"/>
        <end position="117"/>
    </location>
</feature>
<accession>A0A8K0K8S7</accession>
<feature type="compositionally biased region" description="Acidic residues" evidence="3">
    <location>
        <begin position="221"/>
        <end position="233"/>
    </location>
</feature>
<feature type="compositionally biased region" description="Basic and acidic residues" evidence="3">
    <location>
        <begin position="29"/>
        <end position="40"/>
    </location>
</feature>
<evidence type="ECO:0000256" key="3">
    <source>
        <dbReference type="SAM" id="MobiDB-lite"/>
    </source>
</evidence>
<evidence type="ECO:0000313" key="4">
    <source>
        <dbReference type="EMBL" id="KAG8230485.1"/>
    </source>
</evidence>
<dbReference type="GO" id="GO:0005634">
    <property type="term" value="C:nucleus"/>
    <property type="evidence" value="ECO:0007669"/>
    <property type="project" value="UniProtKB-SubCell"/>
</dbReference>
<dbReference type="GO" id="GO:0003677">
    <property type="term" value="F:DNA binding"/>
    <property type="evidence" value="ECO:0007669"/>
    <property type="project" value="InterPro"/>
</dbReference>
<gene>
    <name evidence="4" type="ORF">J437_LFUL013527</name>
</gene>